<dbReference type="Proteomes" id="UP000249061">
    <property type="component" value="Unassembled WGS sequence"/>
</dbReference>
<dbReference type="EMBL" id="QFQP01000114">
    <property type="protein sequence ID" value="PZR03170.1"/>
    <property type="molecule type" value="Genomic_DNA"/>
</dbReference>
<dbReference type="NCBIfam" id="TIGR03696">
    <property type="entry name" value="Rhs_assc_core"/>
    <property type="match status" value="1"/>
</dbReference>
<name>A0A2W5SKZ6_9BACT</name>
<proteinExistence type="predicted"/>
<feature type="region of interest" description="Disordered" evidence="1">
    <location>
        <begin position="1"/>
        <end position="23"/>
    </location>
</feature>
<evidence type="ECO:0008006" key="4">
    <source>
        <dbReference type="Google" id="ProtNLM"/>
    </source>
</evidence>
<gene>
    <name evidence="2" type="ORF">DI536_36280</name>
</gene>
<accession>A0A2W5SKZ6</accession>
<organism evidence="2 3">
    <name type="scientific">Archangium gephyra</name>
    <dbReference type="NCBI Taxonomy" id="48"/>
    <lineage>
        <taxon>Bacteria</taxon>
        <taxon>Pseudomonadati</taxon>
        <taxon>Myxococcota</taxon>
        <taxon>Myxococcia</taxon>
        <taxon>Myxococcales</taxon>
        <taxon>Cystobacterineae</taxon>
        <taxon>Archangiaceae</taxon>
        <taxon>Archangium</taxon>
    </lineage>
</organism>
<dbReference type="InterPro" id="IPR022385">
    <property type="entry name" value="Rhs_assc_core"/>
</dbReference>
<reference evidence="2 3" key="1">
    <citation type="submission" date="2017-08" db="EMBL/GenBank/DDBJ databases">
        <title>Infants hospitalized years apart are colonized by the same room-sourced microbial strains.</title>
        <authorList>
            <person name="Brooks B."/>
            <person name="Olm M.R."/>
            <person name="Firek B.A."/>
            <person name="Baker R."/>
            <person name="Thomas B.C."/>
            <person name="Morowitz M.J."/>
            <person name="Banfield J.F."/>
        </authorList>
    </citation>
    <scope>NUCLEOTIDE SEQUENCE [LARGE SCALE GENOMIC DNA]</scope>
    <source>
        <strain evidence="2">S2_003_000_R2_14</strain>
    </source>
</reference>
<protein>
    <recommendedName>
        <fullName evidence="4">HNH endonuclease</fullName>
    </recommendedName>
</protein>
<feature type="compositionally biased region" description="Acidic residues" evidence="1">
    <location>
        <begin position="12"/>
        <end position="23"/>
    </location>
</feature>
<evidence type="ECO:0000313" key="2">
    <source>
        <dbReference type="EMBL" id="PZR03170.1"/>
    </source>
</evidence>
<evidence type="ECO:0000313" key="3">
    <source>
        <dbReference type="Proteomes" id="UP000249061"/>
    </source>
</evidence>
<dbReference type="AlphaFoldDB" id="A0A2W5SKZ6"/>
<sequence>MVSTRTWKWAGEDGEEEVDEDGNETAWVGPFRVGEGPQKFGHDGLGSVTSQSDGAFTSTAEYSAWGQISTAGAMPSSAAYAGGRVESLLGLNYNRRRWLDSTSGSFLSRDEVGASSYLSSPNGISPWSYAHQQPGRFIDPDGRDDFGFPDFFGQAEREINSEAAHIQQQLDEHPLGQFANGFGKPILAALEQQRLTFKVTVRDEGTPEERAYVASTLEAQREEGLKTAVFGPAYLAFSLPATFKRVGTNLGEEIAACTVGEWTRCGELPWSAAEGWMLAEGGRAALKTGVEIGVVPEGGVLTAPAREALNPKKYSGRVDLVMAVGPVPPIPVPRIKYTGTTTKLINGEFTLLESEFEPVPAKSTNGLKAGVPGPEFKAGNVTEDYVRPRAAGPTAEQRASVQGKPCVDCQVITPNQVADHIDPLSVEFFRTGKNDVKHQSSTKAVQPHCPTCSAIQGGQLSAFVARMRALLGL</sequence>
<dbReference type="Gene3D" id="2.180.10.10">
    <property type="entry name" value="RHS repeat-associated core"/>
    <property type="match status" value="1"/>
</dbReference>
<evidence type="ECO:0000256" key="1">
    <source>
        <dbReference type="SAM" id="MobiDB-lite"/>
    </source>
</evidence>
<comment type="caution">
    <text evidence="2">The sequence shown here is derived from an EMBL/GenBank/DDBJ whole genome shotgun (WGS) entry which is preliminary data.</text>
</comment>